<dbReference type="STRING" id="1238182.C882_2691"/>
<evidence type="ECO:0000313" key="6">
    <source>
        <dbReference type="Proteomes" id="UP000009881"/>
    </source>
</evidence>
<evidence type="ECO:0000256" key="2">
    <source>
        <dbReference type="ARBA" id="ARBA00022803"/>
    </source>
</evidence>
<dbReference type="eggNOG" id="COG0457">
    <property type="taxonomic scope" value="Bacteria"/>
</dbReference>
<evidence type="ECO:0000256" key="4">
    <source>
        <dbReference type="SAM" id="SignalP"/>
    </source>
</evidence>
<dbReference type="RefSeq" id="WP_009539100.1">
    <property type="nucleotide sequence ID" value="NZ_ANHY01000003.1"/>
</dbReference>
<dbReference type="SUPFAM" id="SSF48452">
    <property type="entry name" value="TPR-like"/>
    <property type="match status" value="2"/>
</dbReference>
<accession>K9H4Y2</accession>
<keyword evidence="4" id="KW-0732">Signal</keyword>
<dbReference type="Pfam" id="PF13414">
    <property type="entry name" value="TPR_11"/>
    <property type="match status" value="1"/>
</dbReference>
<organism evidence="5 6">
    <name type="scientific">Caenispirillum salinarum AK4</name>
    <dbReference type="NCBI Taxonomy" id="1238182"/>
    <lineage>
        <taxon>Bacteria</taxon>
        <taxon>Pseudomonadati</taxon>
        <taxon>Pseudomonadota</taxon>
        <taxon>Alphaproteobacteria</taxon>
        <taxon>Rhodospirillales</taxon>
        <taxon>Novispirillaceae</taxon>
        <taxon>Caenispirillum</taxon>
    </lineage>
</organism>
<dbReference type="Pfam" id="PF13174">
    <property type="entry name" value="TPR_6"/>
    <property type="match status" value="1"/>
</dbReference>
<dbReference type="Gene3D" id="1.25.40.10">
    <property type="entry name" value="Tetratricopeptide repeat domain"/>
    <property type="match status" value="2"/>
</dbReference>
<evidence type="ECO:0000313" key="5">
    <source>
        <dbReference type="EMBL" id="EKV32612.1"/>
    </source>
</evidence>
<evidence type="ECO:0000256" key="3">
    <source>
        <dbReference type="PROSITE-ProRule" id="PRU00339"/>
    </source>
</evidence>
<feature type="chain" id="PRO_5003929863" evidence="4">
    <location>
        <begin position="31"/>
        <end position="608"/>
    </location>
</feature>
<dbReference type="PATRIC" id="fig|1238182.3.peg.651"/>
<reference evidence="5 6" key="1">
    <citation type="journal article" date="2013" name="Genome Announc.">
        <title>Draft Genome Sequence of an Alphaproteobacterium, Caenispirillum salinarum AK4(T), Isolated from a Solar Saltern.</title>
        <authorList>
            <person name="Khatri I."/>
            <person name="Singh A."/>
            <person name="Korpole S."/>
            <person name="Pinnaka A.K."/>
            <person name="Subramanian S."/>
        </authorList>
    </citation>
    <scope>NUCLEOTIDE SEQUENCE [LARGE SCALE GENOMIC DNA]</scope>
    <source>
        <strain evidence="5 6">AK4</strain>
    </source>
</reference>
<dbReference type="PROSITE" id="PS50005">
    <property type="entry name" value="TPR"/>
    <property type="match status" value="3"/>
</dbReference>
<feature type="signal peptide" evidence="4">
    <location>
        <begin position="1"/>
        <end position="30"/>
    </location>
</feature>
<keyword evidence="6" id="KW-1185">Reference proteome</keyword>
<name>K9H4Y2_9PROT</name>
<dbReference type="EMBL" id="ANHY01000003">
    <property type="protein sequence ID" value="EKV32612.1"/>
    <property type="molecule type" value="Genomic_DNA"/>
</dbReference>
<feature type="repeat" description="TPR" evidence="3">
    <location>
        <begin position="515"/>
        <end position="548"/>
    </location>
</feature>
<evidence type="ECO:0000256" key="1">
    <source>
        <dbReference type="ARBA" id="ARBA00022737"/>
    </source>
</evidence>
<gene>
    <name evidence="5" type="ORF">C882_2691</name>
</gene>
<keyword evidence="1" id="KW-0677">Repeat</keyword>
<dbReference type="PANTHER" id="PTHR45586">
    <property type="entry name" value="TPR REPEAT-CONTAINING PROTEIN PA4667"/>
    <property type="match status" value="1"/>
</dbReference>
<keyword evidence="2 3" id="KW-0802">TPR repeat</keyword>
<dbReference type="PANTHER" id="PTHR45586:SF1">
    <property type="entry name" value="LIPOPOLYSACCHARIDE ASSEMBLY PROTEIN B"/>
    <property type="match status" value="1"/>
</dbReference>
<dbReference type="AlphaFoldDB" id="K9H4Y2"/>
<comment type="caution">
    <text evidence="5">The sequence shown here is derived from an EMBL/GenBank/DDBJ whole genome shotgun (WGS) entry which is preliminary data.</text>
</comment>
<sequence length="608" mass="66341">MTFSPLPHRLLRSTALAVVLTLSAAGCASAGAEGEASAPRTAATEPGEGRVLDLRAWGLGKVREAAPLTPGPAAAGKYLAARQAQRESDTRAAADYFGQALKGDPDNPTLLRRAFFYMIAEGRVEDAVPLARHTLELEPDSGVAPLVLAVSAMADGRARAAEEIIARTDPRGLNSFMAPLVRAWTLAAQDRPEDALAALEPLAQQPQFLDLHALHAALIADVGGLEAEAATHYETLLDDAPDLSLRAMQAGISWLRRSGQEDRATNLIDAYNAQMASSGLLNAAVEDMRAGAAAEPIVGTAREGMAEAFYGAASTLTQGNALDTGLVFARLAEHLDPDLDLSDLLIGDVLTRMDRLEEANQAYALVEPGEIGWYTARLRMADNRERMGDLDGAEALLEQVAETHPDRAEPLVVLGDILRRNERWDKATEAYDRALERAGEIGPEHWAWLYSRGITHERAGRWEQAEDDFLKALELEPGQPFVLNYLGYSWIDRGENLERGREMIEEAVAQRPRDGYIVDSLGWVHYLLGNYTDAVRHLERAVELSPNDPTINDHLGDAYWRVGRRNEARFQWRRALDMGPTEPGQAEELERKIAEGLPPADPASVPGQ</sequence>
<feature type="repeat" description="TPR" evidence="3">
    <location>
        <begin position="446"/>
        <end position="479"/>
    </location>
</feature>
<proteinExistence type="predicted"/>
<dbReference type="Pfam" id="PF13432">
    <property type="entry name" value="TPR_16"/>
    <property type="match status" value="1"/>
</dbReference>
<protein>
    <submittedName>
        <fullName evidence="5">TPR repeat protein</fullName>
    </submittedName>
</protein>
<dbReference type="OrthoDB" id="9766710at2"/>
<dbReference type="InterPro" id="IPR051012">
    <property type="entry name" value="CellSynth/LPSAsmb/PSIAsmb"/>
</dbReference>
<feature type="repeat" description="TPR" evidence="3">
    <location>
        <begin position="549"/>
        <end position="582"/>
    </location>
</feature>
<dbReference type="Proteomes" id="UP000009881">
    <property type="component" value="Unassembled WGS sequence"/>
</dbReference>
<dbReference type="InterPro" id="IPR019734">
    <property type="entry name" value="TPR_rpt"/>
</dbReference>
<dbReference type="SMART" id="SM00028">
    <property type="entry name" value="TPR"/>
    <property type="match status" value="6"/>
</dbReference>
<dbReference type="InterPro" id="IPR011990">
    <property type="entry name" value="TPR-like_helical_dom_sf"/>
</dbReference>
<dbReference type="Pfam" id="PF14559">
    <property type="entry name" value="TPR_19"/>
    <property type="match status" value="1"/>
</dbReference>